<accession>A0ABP7IHG9</accession>
<organism evidence="1 2">
    <name type="scientific">Nocardioides panacisoli</name>
    <dbReference type="NCBI Taxonomy" id="627624"/>
    <lineage>
        <taxon>Bacteria</taxon>
        <taxon>Bacillati</taxon>
        <taxon>Actinomycetota</taxon>
        <taxon>Actinomycetes</taxon>
        <taxon>Propionibacteriales</taxon>
        <taxon>Nocardioidaceae</taxon>
        <taxon>Nocardioides</taxon>
    </lineage>
</organism>
<proteinExistence type="predicted"/>
<name>A0ABP7IHG9_9ACTN</name>
<dbReference type="EMBL" id="BAABAH010000006">
    <property type="protein sequence ID" value="GAA3818394.1"/>
    <property type="molecule type" value="Genomic_DNA"/>
</dbReference>
<keyword evidence="2" id="KW-1185">Reference proteome</keyword>
<reference evidence="2" key="1">
    <citation type="journal article" date="2019" name="Int. J. Syst. Evol. Microbiol.">
        <title>The Global Catalogue of Microorganisms (GCM) 10K type strain sequencing project: providing services to taxonomists for standard genome sequencing and annotation.</title>
        <authorList>
            <consortium name="The Broad Institute Genomics Platform"/>
            <consortium name="The Broad Institute Genome Sequencing Center for Infectious Disease"/>
            <person name="Wu L."/>
            <person name="Ma J."/>
        </authorList>
    </citation>
    <scope>NUCLEOTIDE SEQUENCE [LARGE SCALE GENOMIC DNA]</scope>
    <source>
        <strain evidence="2">JCM 16953</strain>
    </source>
</reference>
<evidence type="ECO:0000313" key="2">
    <source>
        <dbReference type="Proteomes" id="UP001501821"/>
    </source>
</evidence>
<evidence type="ECO:0000313" key="1">
    <source>
        <dbReference type="EMBL" id="GAA3818394.1"/>
    </source>
</evidence>
<dbReference type="Proteomes" id="UP001501821">
    <property type="component" value="Unassembled WGS sequence"/>
</dbReference>
<sequence length="98" mass="10772">MSLSGYRARFGGAYFRYVPAITDGSDRTAGPPNPLTVAARIRRDARDTDRGRATRKAECLWCARETDHVPGPVTQVADGSVAVQWWTCVECTEGRTVL</sequence>
<gene>
    <name evidence="1" type="ORF">GCM10022242_20290</name>
</gene>
<comment type="caution">
    <text evidence="1">The sequence shown here is derived from an EMBL/GenBank/DDBJ whole genome shotgun (WGS) entry which is preliminary data.</text>
</comment>
<protein>
    <submittedName>
        <fullName evidence="1">Uncharacterized protein</fullName>
    </submittedName>
</protein>